<dbReference type="PANTHER" id="PTHR47962">
    <property type="entry name" value="ATP-DEPENDENT HELICASE LHR-RELATED-RELATED"/>
    <property type="match status" value="1"/>
</dbReference>
<keyword evidence="2" id="KW-0067">ATP-binding</keyword>
<dbReference type="Pfam" id="PF00271">
    <property type="entry name" value="Helicase_C"/>
    <property type="match status" value="1"/>
</dbReference>
<dbReference type="InterPro" id="IPR027417">
    <property type="entry name" value="P-loop_NTPase"/>
</dbReference>
<protein>
    <submittedName>
        <fullName evidence="5">DEAD/DEAH box helicase</fullName>
    </submittedName>
</protein>
<dbReference type="CDD" id="cd17922">
    <property type="entry name" value="DEXHc_LHR-like"/>
    <property type="match status" value="1"/>
</dbReference>
<dbReference type="Proteomes" id="UP001589810">
    <property type="component" value="Unassembled WGS sequence"/>
</dbReference>
<dbReference type="InterPro" id="IPR001650">
    <property type="entry name" value="Helicase_C-like"/>
</dbReference>
<keyword evidence="5" id="KW-0378">Hydrolase</keyword>
<comment type="caution">
    <text evidence="5">The sequence shown here is derived from an EMBL/GenBank/DDBJ whole genome shotgun (WGS) entry which is preliminary data.</text>
</comment>
<dbReference type="InterPro" id="IPR011545">
    <property type="entry name" value="DEAD/DEAH_box_helicase_dom"/>
</dbReference>
<dbReference type="PANTHER" id="PTHR47962:SF5">
    <property type="entry name" value="ATP-DEPENDENT HELICASE LHR-RELATED"/>
    <property type="match status" value="1"/>
</dbReference>
<dbReference type="SMART" id="SM00487">
    <property type="entry name" value="DEXDc"/>
    <property type="match status" value="1"/>
</dbReference>
<gene>
    <name evidence="5" type="ORF">ACFFH7_30370</name>
</gene>
<dbReference type="GO" id="GO:0004386">
    <property type="term" value="F:helicase activity"/>
    <property type="evidence" value="ECO:0007669"/>
    <property type="project" value="UniProtKB-KW"/>
</dbReference>
<evidence type="ECO:0000256" key="2">
    <source>
        <dbReference type="ARBA" id="ARBA00022840"/>
    </source>
</evidence>
<evidence type="ECO:0000259" key="3">
    <source>
        <dbReference type="PROSITE" id="PS51192"/>
    </source>
</evidence>
<keyword evidence="5" id="KW-0347">Helicase</keyword>
<accession>A0ABV6MZV8</accession>
<dbReference type="EMBL" id="JBHLUD010000010">
    <property type="protein sequence ID" value="MFC0545856.1"/>
    <property type="molecule type" value="Genomic_DNA"/>
</dbReference>
<feature type="domain" description="Helicase ATP-binding" evidence="3">
    <location>
        <begin position="43"/>
        <end position="224"/>
    </location>
</feature>
<sequence>MSSARSGSEPAASGFDLLHRDVQRWVWQRGWSDLHDVQDRAVQPILGRERDVLIGAATAAGKTEAAFLPICSDLVSAGSAGAGVQVLYLSPLKALINDQFRRVDDLCEGLGIPTHRWHGDVAQSKKTALVKDPGGILLTTPESLEAMFVRRGPQLRTLFAGLRYVVVDELHSFLGVERGTQLISLLHRLETALRDRVPRIGLSATLGDMSIAAEQLRPGGGTQVTVIDSPSGGQDVRLQIRAFVDRPPPRENPAASDPDMTSGPAVDQVAAHLFRVLRGSTNLAFANSRNMVEALASRLADLSQQTHVSNEFHPHHGSLAKELREDVEASLRDPSRPSTAVCTSTLEMGIDIGDIAQVAQIGAPPSVAALRQRIGRSGRRGTPAVLRGYVTTSEPDAHSTVLDRLHPHVVQLVADVELLREHWCEPPRPARQDLSTLVQQLLSLIVQHGGARPEEAYRVLCGRGGPFTSVSQRHFGMLLRDLATHEVLTQSDDRTLLAGPKGDLEVNHYSFYAAFHTAEEYRLVHGDATLGTLPVDQALHEEQLIIFAGRRWRVVAVHDEDKIIQLMPAPGGKASIFGLSSGRVHATVRARMRSILAGGGSFPYLDSVARQILEQGRRAFAELRLDERGFVREGRDVLVLPWTGDLELDTLAQLLILQDLDVAATNVALVVSGADVDEVRAAVKTVSETPPPAEIELARTVLNKMSAKYDKWLGDELLAVQYASMNLDCPAAVQVAKALAAVEQLRT</sequence>
<dbReference type="Gene3D" id="3.40.50.300">
    <property type="entry name" value="P-loop containing nucleotide triphosphate hydrolases"/>
    <property type="match status" value="2"/>
</dbReference>
<feature type="domain" description="Helicase C-terminal" evidence="4">
    <location>
        <begin position="268"/>
        <end position="435"/>
    </location>
</feature>
<reference evidence="5 6" key="1">
    <citation type="submission" date="2024-09" db="EMBL/GenBank/DDBJ databases">
        <authorList>
            <person name="Sun Q."/>
            <person name="Mori K."/>
        </authorList>
    </citation>
    <scope>NUCLEOTIDE SEQUENCE [LARGE SCALE GENOMIC DNA]</scope>
    <source>
        <strain evidence="5 6">TBRC 1432</strain>
    </source>
</reference>
<dbReference type="SUPFAM" id="SSF52540">
    <property type="entry name" value="P-loop containing nucleoside triphosphate hydrolases"/>
    <property type="match status" value="1"/>
</dbReference>
<proteinExistence type="predicted"/>
<keyword evidence="6" id="KW-1185">Reference proteome</keyword>
<dbReference type="RefSeq" id="WP_273943605.1">
    <property type="nucleotide sequence ID" value="NZ_CP097263.1"/>
</dbReference>
<evidence type="ECO:0000313" key="6">
    <source>
        <dbReference type="Proteomes" id="UP001589810"/>
    </source>
</evidence>
<dbReference type="InterPro" id="IPR014001">
    <property type="entry name" value="Helicase_ATP-bd"/>
</dbReference>
<dbReference type="InterPro" id="IPR052511">
    <property type="entry name" value="ATP-dep_Helicase"/>
</dbReference>
<evidence type="ECO:0000313" key="5">
    <source>
        <dbReference type="EMBL" id="MFC0545856.1"/>
    </source>
</evidence>
<organism evidence="5 6">
    <name type="scientific">Kutzneria chonburiensis</name>
    <dbReference type="NCBI Taxonomy" id="1483604"/>
    <lineage>
        <taxon>Bacteria</taxon>
        <taxon>Bacillati</taxon>
        <taxon>Actinomycetota</taxon>
        <taxon>Actinomycetes</taxon>
        <taxon>Pseudonocardiales</taxon>
        <taxon>Pseudonocardiaceae</taxon>
        <taxon>Kutzneria</taxon>
    </lineage>
</organism>
<dbReference type="PROSITE" id="PS51194">
    <property type="entry name" value="HELICASE_CTER"/>
    <property type="match status" value="1"/>
</dbReference>
<keyword evidence="1" id="KW-0547">Nucleotide-binding</keyword>
<dbReference type="PROSITE" id="PS51192">
    <property type="entry name" value="HELICASE_ATP_BIND_1"/>
    <property type="match status" value="1"/>
</dbReference>
<evidence type="ECO:0000256" key="1">
    <source>
        <dbReference type="ARBA" id="ARBA00022741"/>
    </source>
</evidence>
<evidence type="ECO:0000259" key="4">
    <source>
        <dbReference type="PROSITE" id="PS51194"/>
    </source>
</evidence>
<name>A0ABV6MZV8_9PSEU</name>
<dbReference type="SMART" id="SM00490">
    <property type="entry name" value="HELICc"/>
    <property type="match status" value="1"/>
</dbReference>
<dbReference type="Pfam" id="PF00270">
    <property type="entry name" value="DEAD"/>
    <property type="match status" value="1"/>
</dbReference>